<comment type="catalytic activity">
    <reaction evidence="1">
        <text>Hydrolysis of terminal, non-reducing alpha-D-mannose residues in alpha-D-mannosides.</text>
        <dbReference type="EC" id="3.2.1.24"/>
    </reaction>
</comment>
<feature type="signal peptide" evidence="11">
    <location>
        <begin position="1"/>
        <end position="21"/>
    </location>
</feature>
<dbReference type="FunFam" id="1.20.1270.50:FF:000002">
    <property type="entry name" value="Alpha-mannosidase"/>
    <property type="match status" value="1"/>
</dbReference>
<keyword evidence="7" id="KW-0862">Zinc</keyword>
<dbReference type="EC" id="3.2.1.24" evidence="4"/>
<comment type="similarity">
    <text evidence="3">Belongs to the glycosyl hydrolase 38 family.</text>
</comment>
<dbReference type="GO" id="GO:0005764">
    <property type="term" value="C:lysosome"/>
    <property type="evidence" value="ECO:0007669"/>
    <property type="project" value="TreeGrafter"/>
</dbReference>
<evidence type="ECO:0000256" key="9">
    <source>
        <dbReference type="ARBA" id="ARBA00023180"/>
    </source>
</evidence>
<dbReference type="SUPFAM" id="SSF88688">
    <property type="entry name" value="Families 57/38 glycoside transferase middle domain"/>
    <property type="match status" value="1"/>
</dbReference>
<dbReference type="InterPro" id="IPR028995">
    <property type="entry name" value="Glyco_hydro_57/38_cen_sf"/>
</dbReference>
<dbReference type="Gene3D" id="3.20.110.10">
    <property type="entry name" value="Glycoside hydrolase 38, N terminal domain"/>
    <property type="match status" value="1"/>
</dbReference>
<evidence type="ECO:0000256" key="8">
    <source>
        <dbReference type="ARBA" id="ARBA00023157"/>
    </source>
</evidence>
<sequence length="672" mass="77332">MEIKSHMIILLIANFLKYISASSCGYEACPSGKPNMLNLHIIMHTHDDVGWLQTVDTYYDMWVNEIISSVVSTLMQNENRKFIYVESAFFTRWWDEQTDLTKEYVRRLVNDGRLEFISGGWSMNDAATTHYLGIIDQMTIGLRWLNDTFGICGKPKVGWQIDPFGHSREQASLFAQMDFDGLFLGRIHYQDKFHRESTKTMELIWKSNPSLGKKADLFTGVLPNVYWPPKGFCFDTFCSDEELTEDNINFKAHSFIVSAQEQAKFYKTNHIVLTMGMDFHFRDAPKWFRNMDYLISYINSLQTIGTNVNAFYSTPTCYLHSLNKANETWTTMESDFFPYSSGKHEYWTGYFTSRPSLKYYARRSNVNLQICKQLVTLSDIKDADFITLAKALGVIQHHDGITGTEKQHVAEDYIYQLSEGNHLCEKAMGKAIRILLSKETILPRLYFCQHLNLSQCVFTELEKEFLVIVYNSLSHPLRTFVRIPVTGEGYSIRQLTKRRRSVPAQVLPIPPSIISLPERSSLAVNELVFPISLPPIGFSIYGIKLLDDYQPSDDIGSERLSTPVQDATIQNENFQLIIDGYSGLLKEIILLKSDVRVPIKQSFYFYEGMPGYRIERASGAYAFNPQHDTAYPLADNITYRAHLLKKYINIMLLGLVRLFAYTKHRIMSSLIG</sequence>
<keyword evidence="10" id="KW-0326">Glycosidase</keyword>
<evidence type="ECO:0000256" key="7">
    <source>
        <dbReference type="ARBA" id="ARBA00022833"/>
    </source>
</evidence>
<evidence type="ECO:0000256" key="1">
    <source>
        <dbReference type="ARBA" id="ARBA00000365"/>
    </source>
</evidence>
<evidence type="ECO:0000256" key="10">
    <source>
        <dbReference type="ARBA" id="ARBA00023295"/>
    </source>
</evidence>
<keyword evidence="8" id="KW-1015">Disulfide bond</keyword>
<dbReference type="FunFam" id="1.20.1270.50:FF:000003">
    <property type="entry name" value="Alpha-mannosidase"/>
    <property type="match status" value="1"/>
</dbReference>
<dbReference type="InterPro" id="IPR037094">
    <property type="entry name" value="Glyco_hydro_38_cen_sf"/>
</dbReference>
<evidence type="ECO:0000259" key="12">
    <source>
        <dbReference type="SMART" id="SM00872"/>
    </source>
</evidence>
<dbReference type="GO" id="GO:0030246">
    <property type="term" value="F:carbohydrate binding"/>
    <property type="evidence" value="ECO:0007669"/>
    <property type="project" value="InterPro"/>
</dbReference>
<dbReference type="GO" id="GO:0046872">
    <property type="term" value="F:metal ion binding"/>
    <property type="evidence" value="ECO:0007669"/>
    <property type="project" value="UniProtKB-KW"/>
</dbReference>
<keyword evidence="9" id="KW-0325">Glycoprotein</keyword>
<comment type="cofactor">
    <cofactor evidence="2">
        <name>Zn(2+)</name>
        <dbReference type="ChEBI" id="CHEBI:29105"/>
    </cofactor>
</comment>
<dbReference type="PANTHER" id="PTHR11607:SF3">
    <property type="entry name" value="LYSOSOMAL ALPHA-MANNOSIDASE"/>
    <property type="match status" value="1"/>
</dbReference>
<name>A0A2L2Y690_PARTP</name>
<evidence type="ECO:0000256" key="6">
    <source>
        <dbReference type="ARBA" id="ARBA00022801"/>
    </source>
</evidence>
<dbReference type="InterPro" id="IPR048534">
    <property type="entry name" value="Man2a1-like_dom"/>
</dbReference>
<evidence type="ECO:0000313" key="13">
    <source>
        <dbReference type="EMBL" id="LAA03679.1"/>
    </source>
</evidence>
<evidence type="ECO:0000256" key="5">
    <source>
        <dbReference type="ARBA" id="ARBA00022723"/>
    </source>
</evidence>
<dbReference type="SUPFAM" id="SSF74650">
    <property type="entry name" value="Galactose mutarotase-like"/>
    <property type="match status" value="1"/>
</dbReference>
<reference evidence="13" key="1">
    <citation type="journal article" date="2016" name="Mol. Ecol. Resour.">
        <title>Evaluation of the impact of RNA preservation methods of spiders for de novo transcriptome assembly.</title>
        <authorList>
            <person name="Kono N."/>
            <person name="Nakamura H."/>
            <person name="Ito Y."/>
            <person name="Tomita M."/>
            <person name="Arakawa K."/>
        </authorList>
    </citation>
    <scope>NUCLEOTIDE SEQUENCE</scope>
    <source>
        <tissue evidence="13">Whole body</tissue>
    </source>
</reference>
<dbReference type="GO" id="GO:0006013">
    <property type="term" value="P:mannose metabolic process"/>
    <property type="evidence" value="ECO:0007669"/>
    <property type="project" value="InterPro"/>
</dbReference>
<accession>A0A2L2Y690</accession>
<dbReference type="SUPFAM" id="SSF88713">
    <property type="entry name" value="Glycoside hydrolase/deacetylase"/>
    <property type="match status" value="1"/>
</dbReference>
<organism evidence="13">
    <name type="scientific">Parasteatoda tepidariorum</name>
    <name type="common">Common house spider</name>
    <name type="synonym">Achaearanea tepidariorum</name>
    <dbReference type="NCBI Taxonomy" id="114398"/>
    <lineage>
        <taxon>Eukaryota</taxon>
        <taxon>Metazoa</taxon>
        <taxon>Ecdysozoa</taxon>
        <taxon>Arthropoda</taxon>
        <taxon>Chelicerata</taxon>
        <taxon>Arachnida</taxon>
        <taxon>Araneae</taxon>
        <taxon>Araneomorphae</taxon>
        <taxon>Entelegynae</taxon>
        <taxon>Araneoidea</taxon>
        <taxon>Theridiidae</taxon>
        <taxon>Parasteatoda</taxon>
    </lineage>
</organism>
<dbReference type="PANTHER" id="PTHR11607">
    <property type="entry name" value="ALPHA-MANNOSIDASE"/>
    <property type="match status" value="1"/>
</dbReference>
<dbReference type="EMBL" id="IAAA01017254">
    <property type="protein sequence ID" value="LAA03679.1"/>
    <property type="molecule type" value="mRNA"/>
</dbReference>
<keyword evidence="11" id="KW-0732">Signal</keyword>
<dbReference type="AlphaFoldDB" id="A0A2L2Y690"/>
<dbReference type="InterPro" id="IPR011330">
    <property type="entry name" value="Glyco_hydro/deAcase_b/a-brl"/>
</dbReference>
<dbReference type="Gene3D" id="2.70.98.30">
    <property type="entry name" value="Golgi alpha-mannosidase II, domain 4"/>
    <property type="match status" value="1"/>
</dbReference>
<evidence type="ECO:0000256" key="2">
    <source>
        <dbReference type="ARBA" id="ARBA00001947"/>
    </source>
</evidence>
<proteinExistence type="evidence at transcript level"/>
<keyword evidence="6" id="KW-0378">Hydrolase</keyword>
<dbReference type="CDD" id="cd10810">
    <property type="entry name" value="GH38N_AMII_LAM_like"/>
    <property type="match status" value="1"/>
</dbReference>
<dbReference type="InterPro" id="IPR000602">
    <property type="entry name" value="Glyco_hydro_38_N"/>
</dbReference>
<protein>
    <recommendedName>
        <fullName evidence="4">alpha-mannosidase</fullName>
        <ecNumber evidence="4">3.2.1.24</ecNumber>
    </recommendedName>
</protein>
<evidence type="ECO:0000256" key="11">
    <source>
        <dbReference type="SAM" id="SignalP"/>
    </source>
</evidence>
<dbReference type="InterPro" id="IPR011013">
    <property type="entry name" value="Gal_mutarotase_sf_dom"/>
</dbReference>
<dbReference type="Pfam" id="PF21260">
    <property type="entry name" value="Laman-like_dom"/>
    <property type="match status" value="1"/>
</dbReference>
<feature type="chain" id="PRO_5014720766" description="alpha-mannosidase" evidence="11">
    <location>
        <begin position="22"/>
        <end position="672"/>
    </location>
</feature>
<dbReference type="OrthoDB" id="2016903at2759"/>
<dbReference type="GO" id="GO:0004559">
    <property type="term" value="F:alpha-mannosidase activity"/>
    <property type="evidence" value="ECO:0007669"/>
    <property type="project" value="UniProtKB-EC"/>
</dbReference>
<dbReference type="Gene3D" id="1.20.1270.50">
    <property type="entry name" value="Glycoside hydrolase family 38, central domain"/>
    <property type="match status" value="2"/>
</dbReference>
<dbReference type="InterPro" id="IPR050843">
    <property type="entry name" value="Glycosyl_Hydrlase_38"/>
</dbReference>
<evidence type="ECO:0000256" key="4">
    <source>
        <dbReference type="ARBA" id="ARBA00012752"/>
    </source>
</evidence>
<dbReference type="FunFam" id="3.20.110.10:FF:000001">
    <property type="entry name" value="Alpha-mannosidase"/>
    <property type="match status" value="1"/>
</dbReference>
<dbReference type="InterPro" id="IPR015341">
    <property type="entry name" value="Glyco_hydro_38_cen"/>
</dbReference>
<feature type="domain" description="Glycoside hydrolase family 38 central" evidence="12">
    <location>
        <begin position="345"/>
        <end position="417"/>
    </location>
</feature>
<dbReference type="SMART" id="SM00872">
    <property type="entry name" value="Alpha-mann_mid"/>
    <property type="match status" value="1"/>
</dbReference>
<dbReference type="Pfam" id="PF09261">
    <property type="entry name" value="Alpha-mann_mid"/>
    <property type="match status" value="1"/>
</dbReference>
<dbReference type="Pfam" id="PF01074">
    <property type="entry name" value="Glyco_hydro_38N"/>
    <property type="match status" value="1"/>
</dbReference>
<keyword evidence="5" id="KW-0479">Metal-binding</keyword>
<dbReference type="InterPro" id="IPR027291">
    <property type="entry name" value="Glyco_hydro_38_N_sf"/>
</dbReference>
<dbReference type="InterPro" id="IPR013780">
    <property type="entry name" value="Glyco_hydro_b"/>
</dbReference>
<evidence type="ECO:0000256" key="3">
    <source>
        <dbReference type="ARBA" id="ARBA00009792"/>
    </source>
</evidence>
<dbReference type="Gene3D" id="2.60.40.1180">
    <property type="entry name" value="Golgi alpha-mannosidase II"/>
    <property type="match status" value="1"/>
</dbReference>